<feature type="transmembrane region" description="Helical" evidence="8">
    <location>
        <begin position="6"/>
        <end position="32"/>
    </location>
</feature>
<sequence>MAFLFGVPWMVLVASIVSYAIYLASVVIYNIFFHPLRHFPGQIFWTSSRVPWAWNTFFGQMPFAVSKLHARYGNVVRIAPDELSLIDPSAWKDIMAAHKERPLMQKDPAAFTRAAVVENILTVKSDVEHSRMRRVLTHAFSEKAMREQEPLIQEYVDLLMNSLHETAEEGPQNMVSWYNFVAFDIIGDLTFGQSLKCIRKGNSQWITFMNVIFKTGRRVSVFRYFPHLTPIMMPLMRRSKIYKSSMRSFENTRAMVSKRMATKTDRKDFMSYAFRAMERGDPSMMMSKEEMMVTFEVLMVAGSETTATLLSGVTFQLLKNPDVLHKLVAEIRSTFAHSHEITMVSVNNLKYQLAVLDEALRIMPPVATALVRLVPSGAGEVVGGHFVPGGTRVGIPPWAASRSPLNFRDSESFVPERWLGDVRYAGDRREASQPFNIGPRGCIGRNLAYAEMRIILARVLFEFDLELMESSNSWLEDLKNFTLWQKDPLMVRLRPVVRG</sequence>
<dbReference type="InterPro" id="IPR002401">
    <property type="entry name" value="Cyt_P450_E_grp-I"/>
</dbReference>
<comment type="cofactor">
    <cofactor evidence="1 6">
        <name>heme</name>
        <dbReference type="ChEBI" id="CHEBI:30413"/>
    </cofactor>
</comment>
<dbReference type="InterPro" id="IPR050121">
    <property type="entry name" value="Cytochrome_P450_monoxygenase"/>
</dbReference>
<dbReference type="OrthoDB" id="1470350at2759"/>
<keyword evidence="7" id="KW-0503">Monooxygenase</keyword>
<evidence type="ECO:0000313" key="9">
    <source>
        <dbReference type="EMBL" id="KAF6233465.1"/>
    </source>
</evidence>
<dbReference type="SUPFAM" id="SSF48264">
    <property type="entry name" value="Cytochrome P450"/>
    <property type="match status" value="1"/>
</dbReference>
<keyword evidence="8" id="KW-1133">Transmembrane helix</keyword>
<dbReference type="GO" id="GO:0004497">
    <property type="term" value="F:monooxygenase activity"/>
    <property type="evidence" value="ECO:0007669"/>
    <property type="project" value="UniProtKB-KW"/>
</dbReference>
<dbReference type="AlphaFoldDB" id="A0A8H6FRM8"/>
<comment type="caution">
    <text evidence="9">The sequence shown here is derived from an EMBL/GenBank/DDBJ whole genome shotgun (WGS) entry which is preliminary data.</text>
</comment>
<keyword evidence="10" id="KW-1185">Reference proteome</keyword>
<keyword evidence="7" id="KW-0560">Oxidoreductase</keyword>
<keyword evidence="3 6" id="KW-0349">Heme</keyword>
<dbReference type="PANTHER" id="PTHR24305:SF210">
    <property type="entry name" value="CYTOCHROME P450 MONOOXYGENASE ASQL-RELATED"/>
    <property type="match status" value="1"/>
</dbReference>
<reference evidence="9 10" key="1">
    <citation type="journal article" date="2020" name="Genomics">
        <title>Complete, high-quality genomes from long-read metagenomic sequencing of two wolf lichen thalli reveals enigmatic genome architecture.</title>
        <authorList>
            <person name="McKenzie S.K."/>
            <person name="Walston R.F."/>
            <person name="Allen J.L."/>
        </authorList>
    </citation>
    <scope>NUCLEOTIDE SEQUENCE [LARGE SCALE GENOMIC DNA]</scope>
    <source>
        <strain evidence="9">WasteWater2</strain>
    </source>
</reference>
<proteinExistence type="inferred from homology"/>
<dbReference type="PROSITE" id="PS00086">
    <property type="entry name" value="CYTOCHROME_P450"/>
    <property type="match status" value="1"/>
</dbReference>
<dbReference type="Gene3D" id="1.10.630.10">
    <property type="entry name" value="Cytochrome P450"/>
    <property type="match status" value="1"/>
</dbReference>
<evidence type="ECO:0008006" key="11">
    <source>
        <dbReference type="Google" id="ProtNLM"/>
    </source>
</evidence>
<dbReference type="PANTHER" id="PTHR24305">
    <property type="entry name" value="CYTOCHROME P450"/>
    <property type="match status" value="1"/>
</dbReference>
<dbReference type="Pfam" id="PF00067">
    <property type="entry name" value="p450"/>
    <property type="match status" value="1"/>
</dbReference>
<evidence type="ECO:0000256" key="1">
    <source>
        <dbReference type="ARBA" id="ARBA00001971"/>
    </source>
</evidence>
<evidence type="ECO:0000313" key="10">
    <source>
        <dbReference type="Proteomes" id="UP000578531"/>
    </source>
</evidence>
<accession>A0A8H6FRM8</accession>
<evidence type="ECO:0000256" key="7">
    <source>
        <dbReference type="RuleBase" id="RU000461"/>
    </source>
</evidence>
<evidence type="ECO:0000256" key="4">
    <source>
        <dbReference type="ARBA" id="ARBA00022723"/>
    </source>
</evidence>
<keyword evidence="5 6" id="KW-0408">Iron</keyword>
<dbReference type="GO" id="GO:0005506">
    <property type="term" value="F:iron ion binding"/>
    <property type="evidence" value="ECO:0007669"/>
    <property type="project" value="InterPro"/>
</dbReference>
<dbReference type="GO" id="GO:0020037">
    <property type="term" value="F:heme binding"/>
    <property type="evidence" value="ECO:0007669"/>
    <property type="project" value="InterPro"/>
</dbReference>
<dbReference type="Proteomes" id="UP000578531">
    <property type="component" value="Unassembled WGS sequence"/>
</dbReference>
<comment type="similarity">
    <text evidence="2 7">Belongs to the cytochrome P450 family.</text>
</comment>
<dbReference type="PRINTS" id="PR00463">
    <property type="entry name" value="EP450I"/>
</dbReference>
<dbReference type="InterPro" id="IPR017972">
    <property type="entry name" value="Cyt_P450_CS"/>
</dbReference>
<keyword evidence="8" id="KW-0472">Membrane</keyword>
<evidence type="ECO:0000256" key="6">
    <source>
        <dbReference type="PIRSR" id="PIRSR602401-1"/>
    </source>
</evidence>
<dbReference type="GeneID" id="59290053"/>
<evidence type="ECO:0000256" key="2">
    <source>
        <dbReference type="ARBA" id="ARBA00010617"/>
    </source>
</evidence>
<protein>
    <recommendedName>
        <fullName evidence="11">Cytochrome P450 monooxygenase</fullName>
    </recommendedName>
</protein>
<dbReference type="GO" id="GO:0016705">
    <property type="term" value="F:oxidoreductase activity, acting on paired donors, with incorporation or reduction of molecular oxygen"/>
    <property type="evidence" value="ECO:0007669"/>
    <property type="project" value="InterPro"/>
</dbReference>
<dbReference type="InterPro" id="IPR001128">
    <property type="entry name" value="Cyt_P450"/>
</dbReference>
<name>A0A8H6FRM8_9LECA</name>
<keyword evidence="4 6" id="KW-0479">Metal-binding</keyword>
<dbReference type="InterPro" id="IPR036396">
    <property type="entry name" value="Cyt_P450_sf"/>
</dbReference>
<evidence type="ECO:0000256" key="3">
    <source>
        <dbReference type="ARBA" id="ARBA00022617"/>
    </source>
</evidence>
<dbReference type="RefSeq" id="XP_037162883.1">
    <property type="nucleotide sequence ID" value="XM_037310297.1"/>
</dbReference>
<organism evidence="9 10">
    <name type="scientific">Letharia columbiana</name>
    <dbReference type="NCBI Taxonomy" id="112416"/>
    <lineage>
        <taxon>Eukaryota</taxon>
        <taxon>Fungi</taxon>
        <taxon>Dikarya</taxon>
        <taxon>Ascomycota</taxon>
        <taxon>Pezizomycotina</taxon>
        <taxon>Lecanoromycetes</taxon>
        <taxon>OSLEUM clade</taxon>
        <taxon>Lecanoromycetidae</taxon>
        <taxon>Lecanorales</taxon>
        <taxon>Lecanorineae</taxon>
        <taxon>Parmeliaceae</taxon>
        <taxon>Letharia</taxon>
    </lineage>
</organism>
<feature type="binding site" description="axial binding residue" evidence="6">
    <location>
        <position position="442"/>
    </location>
    <ligand>
        <name>heme</name>
        <dbReference type="ChEBI" id="CHEBI:30413"/>
    </ligand>
    <ligandPart>
        <name>Fe</name>
        <dbReference type="ChEBI" id="CHEBI:18248"/>
    </ligandPart>
</feature>
<evidence type="ECO:0000256" key="5">
    <source>
        <dbReference type="ARBA" id="ARBA00023004"/>
    </source>
</evidence>
<dbReference type="CDD" id="cd11058">
    <property type="entry name" value="CYP60B-like"/>
    <property type="match status" value="1"/>
</dbReference>
<gene>
    <name evidence="9" type="ORF">HO173_008397</name>
</gene>
<dbReference type="EMBL" id="JACCJC010000038">
    <property type="protein sequence ID" value="KAF6233465.1"/>
    <property type="molecule type" value="Genomic_DNA"/>
</dbReference>
<keyword evidence="8" id="KW-0812">Transmembrane</keyword>
<evidence type="ECO:0000256" key="8">
    <source>
        <dbReference type="SAM" id="Phobius"/>
    </source>
</evidence>
<dbReference type="PRINTS" id="PR00385">
    <property type="entry name" value="P450"/>
</dbReference>